<feature type="compositionally biased region" description="Pro residues" evidence="1">
    <location>
        <begin position="757"/>
        <end position="772"/>
    </location>
</feature>
<dbReference type="Gene3D" id="2.30.29.30">
    <property type="entry name" value="Pleckstrin-homology domain (PH domain)/Phosphotyrosine-binding domain (PTB)"/>
    <property type="match status" value="1"/>
</dbReference>
<dbReference type="CDD" id="cd01259">
    <property type="entry name" value="PH_APBB1IP"/>
    <property type="match status" value="1"/>
</dbReference>
<dbReference type="PANTHER" id="PTHR11243:SF23">
    <property type="entry name" value="LD06925P"/>
    <property type="match status" value="1"/>
</dbReference>
<dbReference type="EMBL" id="CAIIXF020000007">
    <property type="protein sequence ID" value="CAH1789451.1"/>
    <property type="molecule type" value="Genomic_DNA"/>
</dbReference>
<feature type="region of interest" description="Disordered" evidence="1">
    <location>
        <begin position="218"/>
        <end position="296"/>
    </location>
</feature>
<evidence type="ECO:0000313" key="2">
    <source>
        <dbReference type="EMBL" id="CAH1789451.1"/>
    </source>
</evidence>
<feature type="compositionally biased region" description="Low complexity" evidence="1">
    <location>
        <begin position="675"/>
        <end position="691"/>
    </location>
</feature>
<dbReference type="Pfam" id="PF21989">
    <property type="entry name" value="RA_2"/>
    <property type="match status" value="1"/>
</dbReference>
<dbReference type="SUPFAM" id="SSF54236">
    <property type="entry name" value="Ubiquitin-like"/>
    <property type="match status" value="1"/>
</dbReference>
<dbReference type="Pfam" id="PF00169">
    <property type="entry name" value="PH"/>
    <property type="match status" value="1"/>
</dbReference>
<dbReference type="InterPro" id="IPR039665">
    <property type="entry name" value="PH_APBB1IP"/>
</dbReference>
<dbReference type="PROSITE" id="PS50200">
    <property type="entry name" value="RA"/>
    <property type="match status" value="1"/>
</dbReference>
<evidence type="ECO:0000313" key="3">
    <source>
        <dbReference type="Proteomes" id="UP000749559"/>
    </source>
</evidence>
<sequence length="1054" mass="115753">MYSDIVKYAVRRNISSLHGPSHLPVLIMSGIHDNRSSSDDSDPEDELDAYLGQLEDLTIGLGDTSPVKKREKTRITENLAVQSFRFSVIGGPGSGDGDVTDLDDLLGELCVLENQLSTTQHQLNKDINEHENVTKNATKDHRLSGEDDLTAALAELSGQLDSNESQFQSLLGSDSIEDVSDSHTDITDIASAKPKDIRVSEIYEEDFEAALAETTNVTKTGTTSQSTNFADKDHTSQSIKNTDDDFPTCSVKVSHGDQPSGPFLPHEPDSGFNEASFSSNRQKTPDKVTSSNKVLARKESLEESRTKILHRMQSMEESLEQETELSEEQRAAIMKAEKIQIAIEKIKEANIRKLFARIFTIDGSSKSILVDESMEVHTVILLLFEKNHLQPNINWAVIEKIPQLYMERVLEDDDNLVDCLANWVKSGKNQLNFERRDDKYDLFQKPENYLCVGSSSQCGTRMAEENRQELIQEFFSTEGTGMGVPEIAGLVWLKASGKKSWKEVYCVLRASGLYCNMKGKASKSPKDLVCLQQLDFVDIYYGVGWVKKYKAPTEYCFALKHPKIQKKADKYIKYMCVENQEMLQQWMTGIRIAKHGKLLMENHNRMKDAIFTWYTEGPPNINSTNLMPQTILPKINTQDTKRKSRIRDSGIHEPPQKDHDTPKIQGESNRLSVASSVSGYTSKSDSSTDSVVHTEQSKTGTLRSKSPQILTDENKYGTIGRSKKLTPNIPLSSELAKRVEKQIGSSCPKIDDNFTELPPPTPEHPVSSPRPPSHTLTIGEELKLKSKSPSSRGSPPLARKPGTSLTEGSPKSSPLPPRKPGSIKAKRVSGDSSLPMPPPPPGSAGQVPPLAPPAPPSGSGPVPPPPPPPPVGLPPPKVQLKTKGKQGPPPPPKRSAMVETIQSNQSFMSDLQKALTKRGAPAKEKSPTEQSSAVEKDKNLLKVPPPVKSKPASPRNSKPGSSRNSSPIPPVEVISDLPPPMTDLPPPPPPEMEQSNMASSEMDMNDLDLPPPPPELLTAPPQLEQTPTKAPKPPGTKPKPPPPKRSQHTALSGK</sequence>
<feature type="region of interest" description="Disordered" evidence="1">
    <location>
        <begin position="746"/>
        <end position="1054"/>
    </location>
</feature>
<dbReference type="InterPro" id="IPR011993">
    <property type="entry name" value="PH-like_dom_sf"/>
</dbReference>
<feature type="compositionally biased region" description="Polar residues" evidence="1">
    <location>
        <begin position="900"/>
        <end position="909"/>
    </location>
</feature>
<feature type="compositionally biased region" description="Polar residues" evidence="1">
    <location>
        <begin position="218"/>
        <end position="229"/>
    </location>
</feature>
<dbReference type="PROSITE" id="PS50003">
    <property type="entry name" value="PH_DOMAIN"/>
    <property type="match status" value="1"/>
</dbReference>
<dbReference type="InterPro" id="IPR000159">
    <property type="entry name" value="RA_dom"/>
</dbReference>
<dbReference type="GO" id="GO:0007165">
    <property type="term" value="P:signal transduction"/>
    <property type="evidence" value="ECO:0007669"/>
    <property type="project" value="InterPro"/>
</dbReference>
<dbReference type="SMART" id="SM00233">
    <property type="entry name" value="PH"/>
    <property type="match status" value="1"/>
</dbReference>
<feature type="compositionally biased region" description="Pro residues" evidence="1">
    <location>
        <begin position="849"/>
        <end position="877"/>
    </location>
</feature>
<dbReference type="InterPro" id="IPR001849">
    <property type="entry name" value="PH_domain"/>
</dbReference>
<dbReference type="SUPFAM" id="SSF50729">
    <property type="entry name" value="PH domain-like"/>
    <property type="match status" value="1"/>
</dbReference>
<reference evidence="2" key="1">
    <citation type="submission" date="2022-03" db="EMBL/GenBank/DDBJ databases">
        <authorList>
            <person name="Martin C."/>
        </authorList>
    </citation>
    <scope>NUCLEOTIDE SEQUENCE</scope>
</reference>
<accession>A0A8J1XRI4</accession>
<dbReference type="SMART" id="SM00314">
    <property type="entry name" value="RA"/>
    <property type="match status" value="1"/>
</dbReference>
<dbReference type="InterPro" id="IPR039664">
    <property type="entry name" value="GRB/APBB1IP"/>
</dbReference>
<feature type="region of interest" description="Disordered" evidence="1">
    <location>
        <begin position="633"/>
        <end position="726"/>
    </location>
</feature>
<dbReference type="InterPro" id="IPR029071">
    <property type="entry name" value="Ubiquitin-like_domsf"/>
</dbReference>
<gene>
    <name evidence="2" type="ORF">OFUS_LOCUS14803</name>
</gene>
<feature type="compositionally biased region" description="Low complexity" evidence="1">
    <location>
        <begin position="1016"/>
        <end position="1029"/>
    </location>
</feature>
<feature type="compositionally biased region" description="Low complexity" evidence="1">
    <location>
        <begin position="787"/>
        <end position="797"/>
    </location>
</feature>
<dbReference type="PANTHER" id="PTHR11243">
    <property type="entry name" value="GROWTH FACTOR RECEPTOR-BOUND PROTEIN"/>
    <property type="match status" value="1"/>
</dbReference>
<feature type="compositionally biased region" description="Polar residues" evidence="1">
    <location>
        <begin position="693"/>
        <end position="711"/>
    </location>
</feature>
<dbReference type="Gene3D" id="3.10.20.90">
    <property type="entry name" value="Phosphatidylinositol 3-kinase Catalytic Subunit, Chain A, domain 1"/>
    <property type="match status" value="1"/>
</dbReference>
<organism evidence="2 3">
    <name type="scientific">Owenia fusiformis</name>
    <name type="common">Polychaete worm</name>
    <dbReference type="NCBI Taxonomy" id="6347"/>
    <lineage>
        <taxon>Eukaryota</taxon>
        <taxon>Metazoa</taxon>
        <taxon>Spiralia</taxon>
        <taxon>Lophotrochozoa</taxon>
        <taxon>Annelida</taxon>
        <taxon>Polychaeta</taxon>
        <taxon>Sedentaria</taxon>
        <taxon>Canalipalpata</taxon>
        <taxon>Sabellida</taxon>
        <taxon>Oweniida</taxon>
        <taxon>Oweniidae</taxon>
        <taxon>Owenia</taxon>
    </lineage>
</organism>
<name>A0A8J1XRI4_OWEFU</name>
<keyword evidence="3" id="KW-1185">Reference proteome</keyword>
<feature type="compositionally biased region" description="Polar residues" evidence="1">
    <location>
        <begin position="955"/>
        <end position="966"/>
    </location>
</feature>
<feature type="compositionally biased region" description="Polar residues" evidence="1">
    <location>
        <begin position="273"/>
        <end position="293"/>
    </location>
</feature>
<dbReference type="AlphaFoldDB" id="A0A8J1XRI4"/>
<dbReference type="OrthoDB" id="6235964at2759"/>
<feature type="compositionally biased region" description="Pro residues" evidence="1">
    <location>
        <begin position="977"/>
        <end position="991"/>
    </location>
</feature>
<proteinExistence type="predicted"/>
<dbReference type="Proteomes" id="UP000749559">
    <property type="component" value="Unassembled WGS sequence"/>
</dbReference>
<comment type="caution">
    <text evidence="2">The sequence shown here is derived from an EMBL/GenBank/DDBJ whole genome shotgun (WGS) entry which is preliminary data.</text>
</comment>
<feature type="compositionally biased region" description="Basic and acidic residues" evidence="1">
    <location>
        <begin position="646"/>
        <end position="662"/>
    </location>
</feature>
<feature type="compositionally biased region" description="Pro residues" evidence="1">
    <location>
        <begin position="1030"/>
        <end position="1044"/>
    </location>
</feature>
<protein>
    <submittedName>
        <fullName evidence="2">Uncharacterized protein</fullName>
    </submittedName>
</protein>
<evidence type="ECO:0000256" key="1">
    <source>
        <dbReference type="SAM" id="MobiDB-lite"/>
    </source>
</evidence>